<feature type="transmembrane region" description="Helical" evidence="6">
    <location>
        <begin position="434"/>
        <end position="453"/>
    </location>
</feature>
<feature type="compositionally biased region" description="Low complexity" evidence="5">
    <location>
        <begin position="1"/>
        <end position="23"/>
    </location>
</feature>
<dbReference type="EMBL" id="AMBO01000395">
    <property type="protein sequence ID" value="EKC98159.1"/>
    <property type="molecule type" value="Genomic_DNA"/>
</dbReference>
<organism evidence="7 8">
    <name type="scientific">Trichosporon asahii var. asahii (strain CBS 8904)</name>
    <name type="common">Yeast</name>
    <dbReference type="NCBI Taxonomy" id="1220162"/>
    <lineage>
        <taxon>Eukaryota</taxon>
        <taxon>Fungi</taxon>
        <taxon>Dikarya</taxon>
        <taxon>Basidiomycota</taxon>
        <taxon>Agaricomycotina</taxon>
        <taxon>Tremellomycetes</taxon>
        <taxon>Trichosporonales</taxon>
        <taxon>Trichosporonaceae</taxon>
        <taxon>Trichosporon</taxon>
    </lineage>
</organism>
<accession>K1V2S0</accession>
<feature type="compositionally biased region" description="Low complexity" evidence="5">
    <location>
        <begin position="143"/>
        <end position="161"/>
    </location>
</feature>
<proteinExistence type="predicted"/>
<dbReference type="InParanoid" id="K1V2S0"/>
<evidence type="ECO:0000256" key="2">
    <source>
        <dbReference type="ARBA" id="ARBA00022692"/>
    </source>
</evidence>
<feature type="region of interest" description="Disordered" evidence="5">
    <location>
        <begin position="675"/>
        <end position="704"/>
    </location>
</feature>
<evidence type="ECO:0000256" key="6">
    <source>
        <dbReference type="SAM" id="Phobius"/>
    </source>
</evidence>
<feature type="transmembrane region" description="Helical" evidence="6">
    <location>
        <begin position="347"/>
        <end position="369"/>
    </location>
</feature>
<feature type="transmembrane region" description="Helical" evidence="6">
    <location>
        <begin position="279"/>
        <end position="298"/>
    </location>
</feature>
<dbReference type="GO" id="GO:0016020">
    <property type="term" value="C:membrane"/>
    <property type="evidence" value="ECO:0007669"/>
    <property type="project" value="UniProtKB-SubCell"/>
</dbReference>
<evidence type="ECO:0000313" key="8">
    <source>
        <dbReference type="Proteomes" id="UP000006757"/>
    </source>
</evidence>
<evidence type="ECO:0000256" key="5">
    <source>
        <dbReference type="SAM" id="MobiDB-lite"/>
    </source>
</evidence>
<dbReference type="STRING" id="1220162.K1V2S0"/>
<reference evidence="7 8" key="1">
    <citation type="journal article" date="2012" name="Eukaryot. Cell">
        <title>Genome sequence of the Trichosporon asahii environmental strain CBS 8904.</title>
        <authorList>
            <person name="Yang R.Y."/>
            <person name="Li H.T."/>
            <person name="Zhu H."/>
            <person name="Zhou G.P."/>
            <person name="Wang M."/>
            <person name="Wang L."/>
        </authorList>
    </citation>
    <scope>NUCLEOTIDE SEQUENCE [LARGE SCALE GENOMIC DNA]</scope>
    <source>
        <strain evidence="7 8">CBS 8904</strain>
    </source>
</reference>
<dbReference type="PANTHER" id="PTHR47804">
    <property type="entry name" value="60S RIBOSOMAL PROTEIN L19"/>
    <property type="match status" value="1"/>
</dbReference>
<keyword evidence="3 6" id="KW-1133">Transmembrane helix</keyword>
<evidence type="ECO:0000256" key="4">
    <source>
        <dbReference type="ARBA" id="ARBA00023136"/>
    </source>
</evidence>
<protein>
    <submittedName>
        <fullName evidence="7">Uncharacterized protein</fullName>
    </submittedName>
</protein>
<keyword evidence="2 6" id="KW-0812">Transmembrane</keyword>
<name>K1V2S0_TRIAC</name>
<dbReference type="OrthoDB" id="68611at2759"/>
<dbReference type="eggNOG" id="KOG4711">
    <property type="taxonomic scope" value="Eukaryota"/>
</dbReference>
<feature type="transmembrane region" description="Helical" evidence="6">
    <location>
        <begin position="389"/>
        <end position="410"/>
    </location>
</feature>
<dbReference type="PANTHER" id="PTHR47804:SF1">
    <property type="entry name" value="DUF2421 DOMAIN-CONTAINING PROTEIN"/>
    <property type="match status" value="1"/>
</dbReference>
<feature type="region of interest" description="Disordered" evidence="5">
    <location>
        <begin position="1"/>
        <end position="107"/>
    </location>
</feature>
<keyword evidence="8" id="KW-1185">Reference proteome</keyword>
<dbReference type="HOGENOM" id="CLU_001127_1_0_1"/>
<feature type="compositionally biased region" description="Low complexity" evidence="5">
    <location>
        <begin position="46"/>
        <end position="61"/>
    </location>
</feature>
<keyword evidence="4 6" id="KW-0472">Membrane</keyword>
<comment type="caution">
    <text evidence="7">The sequence shown here is derived from an EMBL/GenBank/DDBJ whole genome shotgun (WGS) entry which is preliminary data.</text>
</comment>
<comment type="subcellular location">
    <subcellularLocation>
        <location evidence="1">Membrane</location>
        <topology evidence="1">Multi-pass membrane protein</topology>
    </subcellularLocation>
</comment>
<dbReference type="AlphaFoldDB" id="K1V2S0"/>
<gene>
    <name evidence="7" type="ORF">A1Q2_07491</name>
</gene>
<evidence type="ECO:0000256" key="3">
    <source>
        <dbReference type="ARBA" id="ARBA00022989"/>
    </source>
</evidence>
<feature type="region of interest" description="Disordered" evidence="5">
    <location>
        <begin position="126"/>
        <end position="161"/>
    </location>
</feature>
<evidence type="ECO:0000313" key="7">
    <source>
        <dbReference type="EMBL" id="EKC98159.1"/>
    </source>
</evidence>
<dbReference type="InterPro" id="IPR052430">
    <property type="entry name" value="IVT-Associated"/>
</dbReference>
<dbReference type="Proteomes" id="UP000006757">
    <property type="component" value="Unassembled WGS sequence"/>
</dbReference>
<sequence length="1125" mass="124073">MPQRSRSPSRSPIARARRLPPSLNSSMFEFDEDGQPAAGSSRAGLPRTPTTATFPAPGSAADGSWLSTPVSRPVLRRHISAGAPPPSPGAGLGQSLPGSIYVPSSRSRVQPQNDYLANWETLADLMIPSPQDGPSNARKRDGSSPAAALRTSATASRSTLRQSPILSSANLADAAMSEPSMSGILSTSPPAMDSVMESFATAMGDTQEPQAPSAGRSPISIRYGATEQQHIRLPSGPPQLPPTTPTKRAYHPSYCCTNVTEGPPQWKERWKQPPWLTDVLKCGLAYLIASLFTFVPALSNLLSMRTETDVHGRPHPRPAYSAHMVATIVVYFNPARTLGNMILSTRYCAILASLSAVVSLISFGIVALFDYYSPSHGSRWDWVSELGDWLVCILCVGGAMGGLAWAKLWVGNPAFNTVFTVIVKEGGWIKLKEVLLIVFIGACITNVVCFLIYPRSATTRLQNSMSKSLNSFSTLLDLLGSTFLLEKTVIKENRMPLADAVKSHGAAFKSLKANLADAKHERLIDPRMRGIKIDLYEAAIGSMARLAQHLAAMRSSTRVQEALLRAHIDGRISIDQSEKRQKVSPSVVGDLNNLPAVTVEREADVTQSVDLFLQLQRITGDDLDTLVAVITENPDAAKSTNIPELRANVATALSNFSRSSSRAIKSIYAGPRRRLGIYDSDHSDTDTDGGSGEHAPDAEQDANDGPNEVVFLVYLELLFLLDTVNDAPRLTAMEQVRSYVNPWRRRHQKQNFIYKQFLPIDPSKLQPALFPRNKRDERGTLLTPRRSNLRGLSKLYQGVWEFGARLSEPDMRYAIKTGVAGAMLAAPAFIEFTRSTFLKFRGEWALIAFFASMSLTVGQTNFLSFFRVVGTIFCLDLSYLYSKLVTAYSRGTEELDEPDSDDTPSETSPILPTVAERHHLGRGVRQFMAMELHLQGHLANLRGLLQHAANEPRLKGPFPFDFYHEVLLSCERMLDKLHSMRCVTTRHEWDQAFIIPVNREQREMAGNVILYFYTLSAGFDLRTPMPPYLPPAEASRERLVDAIRSLDVVKRRSVRGGGRHLLFFAYALAMQEVIAELDYLGGLLQDAFGVISQSTVRDFEDLFVGMEEDVHVHDQHLARDSAIHL</sequence>
<evidence type="ECO:0000256" key="1">
    <source>
        <dbReference type="ARBA" id="ARBA00004141"/>
    </source>
</evidence>